<proteinExistence type="predicted"/>
<gene>
    <name evidence="4" type="ORF">GCM10009665_64180</name>
</gene>
<dbReference type="EMBL" id="BAAALF010000175">
    <property type="protein sequence ID" value="GAA1266303.1"/>
    <property type="molecule type" value="Genomic_DNA"/>
</dbReference>
<dbReference type="SUPFAM" id="SSF47336">
    <property type="entry name" value="ACP-like"/>
    <property type="match status" value="1"/>
</dbReference>
<protein>
    <recommendedName>
        <fullName evidence="3">Carrier domain-containing protein</fullName>
    </recommendedName>
</protein>
<keyword evidence="5" id="KW-1185">Reference proteome</keyword>
<evidence type="ECO:0000259" key="3">
    <source>
        <dbReference type="PROSITE" id="PS50075"/>
    </source>
</evidence>
<dbReference type="InterPro" id="IPR006162">
    <property type="entry name" value="Ppantetheine_attach_site"/>
</dbReference>
<dbReference type="InterPro" id="IPR036736">
    <property type="entry name" value="ACP-like_sf"/>
</dbReference>
<dbReference type="SMART" id="SM00823">
    <property type="entry name" value="PKS_PP"/>
    <property type="match status" value="1"/>
</dbReference>
<keyword evidence="1" id="KW-0596">Phosphopantetheine</keyword>
<keyword evidence="2" id="KW-0597">Phosphoprotein</keyword>
<organism evidence="4 5">
    <name type="scientific">Kitasatospora nipponensis</name>
    <dbReference type="NCBI Taxonomy" id="258049"/>
    <lineage>
        <taxon>Bacteria</taxon>
        <taxon>Bacillati</taxon>
        <taxon>Actinomycetota</taxon>
        <taxon>Actinomycetes</taxon>
        <taxon>Kitasatosporales</taxon>
        <taxon>Streptomycetaceae</taxon>
        <taxon>Kitasatospora</taxon>
    </lineage>
</organism>
<evidence type="ECO:0000313" key="4">
    <source>
        <dbReference type="EMBL" id="GAA1266303.1"/>
    </source>
</evidence>
<comment type="caution">
    <text evidence="4">The sequence shown here is derived from an EMBL/GenBank/DDBJ whole genome shotgun (WGS) entry which is preliminary data.</text>
</comment>
<dbReference type="PROSITE" id="PS50075">
    <property type="entry name" value="CARRIER"/>
    <property type="match status" value="1"/>
</dbReference>
<evidence type="ECO:0000256" key="2">
    <source>
        <dbReference type="ARBA" id="ARBA00022553"/>
    </source>
</evidence>
<dbReference type="RefSeq" id="WP_344445629.1">
    <property type="nucleotide sequence ID" value="NZ_BAAALF010000175.1"/>
</dbReference>
<dbReference type="PANTHER" id="PTHR45527:SF1">
    <property type="entry name" value="FATTY ACID SYNTHASE"/>
    <property type="match status" value="1"/>
</dbReference>
<dbReference type="InterPro" id="IPR009081">
    <property type="entry name" value="PP-bd_ACP"/>
</dbReference>
<evidence type="ECO:0000313" key="5">
    <source>
        <dbReference type="Proteomes" id="UP001500037"/>
    </source>
</evidence>
<feature type="domain" description="Carrier" evidence="3">
    <location>
        <begin position="3"/>
        <end position="78"/>
    </location>
</feature>
<dbReference type="Proteomes" id="UP001500037">
    <property type="component" value="Unassembled WGS sequence"/>
</dbReference>
<accession>A0ABP4HL46</accession>
<name>A0ABP4HL46_9ACTN</name>
<reference evidence="5" key="1">
    <citation type="journal article" date="2019" name="Int. J. Syst. Evol. Microbiol.">
        <title>The Global Catalogue of Microorganisms (GCM) 10K type strain sequencing project: providing services to taxonomists for standard genome sequencing and annotation.</title>
        <authorList>
            <consortium name="The Broad Institute Genomics Platform"/>
            <consortium name="The Broad Institute Genome Sequencing Center for Infectious Disease"/>
            <person name="Wu L."/>
            <person name="Ma J."/>
        </authorList>
    </citation>
    <scope>NUCLEOTIDE SEQUENCE [LARGE SCALE GENOMIC DNA]</scope>
    <source>
        <strain evidence="5">JCM 13004</strain>
    </source>
</reference>
<dbReference type="InterPro" id="IPR020806">
    <property type="entry name" value="PKS_PP-bd"/>
</dbReference>
<evidence type="ECO:0000256" key="1">
    <source>
        <dbReference type="ARBA" id="ARBA00022450"/>
    </source>
</evidence>
<sequence length="79" mass="8567">MSIDTYAETEGVVAIFRRVLETEEVTEDSDFFDLGGDSLIATRVLSAVARSWGTELSFEDFLLAPTPRALAARIAGAAR</sequence>
<dbReference type="Pfam" id="PF00550">
    <property type="entry name" value="PP-binding"/>
    <property type="match status" value="1"/>
</dbReference>
<dbReference type="PROSITE" id="PS00012">
    <property type="entry name" value="PHOSPHOPANTETHEINE"/>
    <property type="match status" value="1"/>
</dbReference>
<dbReference type="Gene3D" id="1.10.1200.10">
    <property type="entry name" value="ACP-like"/>
    <property type="match status" value="1"/>
</dbReference>
<dbReference type="PANTHER" id="PTHR45527">
    <property type="entry name" value="NONRIBOSOMAL PEPTIDE SYNTHETASE"/>
    <property type="match status" value="1"/>
</dbReference>